<dbReference type="FunFam" id="2.40.100.10:FF:000025">
    <property type="entry name" value="Peptidyl-prolyl cis-trans isomerase CYP19-2"/>
    <property type="match status" value="1"/>
</dbReference>
<keyword evidence="5" id="KW-0507">mRNA processing</keyword>
<feature type="region of interest" description="Disordered" evidence="11">
    <location>
        <begin position="256"/>
        <end position="318"/>
    </location>
</feature>
<dbReference type="Gene3D" id="2.40.100.10">
    <property type="entry name" value="Cyclophilin-like"/>
    <property type="match status" value="1"/>
</dbReference>
<feature type="region of interest" description="Disordered" evidence="11">
    <location>
        <begin position="194"/>
        <end position="243"/>
    </location>
</feature>
<feature type="compositionally biased region" description="Acidic residues" evidence="11">
    <location>
        <begin position="219"/>
        <end position="231"/>
    </location>
</feature>
<organism evidence="13">
    <name type="scientific">Chromera velia CCMP2878</name>
    <dbReference type="NCBI Taxonomy" id="1169474"/>
    <lineage>
        <taxon>Eukaryota</taxon>
        <taxon>Sar</taxon>
        <taxon>Alveolata</taxon>
        <taxon>Colpodellida</taxon>
        <taxon>Chromeraceae</taxon>
        <taxon>Chromera</taxon>
    </lineage>
</organism>
<dbReference type="PANTHER" id="PTHR11071:SF561">
    <property type="entry name" value="PEPTIDYL-PROLYL CIS-TRANS ISOMERASE D-RELATED"/>
    <property type="match status" value="1"/>
</dbReference>
<keyword evidence="9" id="KW-0413">Isomerase</keyword>
<evidence type="ECO:0000256" key="3">
    <source>
        <dbReference type="ARBA" id="ARBA00010028"/>
    </source>
</evidence>
<dbReference type="GO" id="GO:0006397">
    <property type="term" value="P:mRNA processing"/>
    <property type="evidence" value="ECO:0007669"/>
    <property type="project" value="UniProtKB-KW"/>
</dbReference>
<evidence type="ECO:0000256" key="7">
    <source>
        <dbReference type="ARBA" id="ARBA00023110"/>
    </source>
</evidence>
<proteinExistence type="inferred from homology"/>
<dbReference type="VEuPathDB" id="CryptoDB:Cvel_26824"/>
<keyword evidence="6" id="KW-0747">Spliceosome</keyword>
<gene>
    <name evidence="13" type="ORF">Cvel_26824</name>
</gene>
<dbReference type="GO" id="GO:0016018">
    <property type="term" value="F:cyclosporin A binding"/>
    <property type="evidence" value="ECO:0007669"/>
    <property type="project" value="TreeGrafter"/>
</dbReference>
<evidence type="ECO:0000256" key="8">
    <source>
        <dbReference type="ARBA" id="ARBA00023187"/>
    </source>
</evidence>
<dbReference type="Pfam" id="PF08231">
    <property type="entry name" value="SYF2"/>
    <property type="match status" value="1"/>
</dbReference>
<dbReference type="PRINTS" id="PR00153">
    <property type="entry name" value="CSAPPISMRASE"/>
</dbReference>
<dbReference type="GO" id="GO:0008380">
    <property type="term" value="P:RNA splicing"/>
    <property type="evidence" value="ECO:0007669"/>
    <property type="project" value="UniProtKB-KW"/>
</dbReference>
<dbReference type="Pfam" id="PF00160">
    <property type="entry name" value="Pro_isomerase"/>
    <property type="match status" value="1"/>
</dbReference>
<dbReference type="AlphaFoldDB" id="A0A0G4HEM6"/>
<protein>
    <recommendedName>
        <fullName evidence="4">peptidylprolyl isomerase</fullName>
        <ecNumber evidence="4">5.2.1.8</ecNumber>
    </recommendedName>
</protein>
<comment type="similarity">
    <text evidence="3">Belongs to the SYF2 family.</text>
</comment>
<evidence type="ECO:0000313" key="13">
    <source>
        <dbReference type="EMBL" id="CEM42528.1"/>
    </source>
</evidence>
<dbReference type="InterPro" id="IPR013260">
    <property type="entry name" value="mRNA_splic_SYF2"/>
</dbReference>
<keyword evidence="7" id="KW-0697">Rotamase</keyword>
<accession>A0A0G4HEM6</accession>
<comment type="subcellular location">
    <subcellularLocation>
        <location evidence="2">Nucleus</location>
    </subcellularLocation>
</comment>
<dbReference type="PhylomeDB" id="A0A0G4HEM6"/>
<keyword evidence="10" id="KW-0539">Nucleus</keyword>
<comment type="catalytic activity">
    <reaction evidence="1">
        <text>[protein]-peptidylproline (omega=180) = [protein]-peptidylproline (omega=0)</text>
        <dbReference type="Rhea" id="RHEA:16237"/>
        <dbReference type="Rhea" id="RHEA-COMP:10747"/>
        <dbReference type="Rhea" id="RHEA-COMP:10748"/>
        <dbReference type="ChEBI" id="CHEBI:83833"/>
        <dbReference type="ChEBI" id="CHEBI:83834"/>
        <dbReference type="EC" id="5.2.1.8"/>
    </reaction>
</comment>
<feature type="region of interest" description="Disordered" evidence="11">
    <location>
        <begin position="374"/>
        <end position="402"/>
    </location>
</feature>
<reference evidence="13" key="1">
    <citation type="submission" date="2014-11" db="EMBL/GenBank/DDBJ databases">
        <authorList>
            <person name="Otto D Thomas"/>
            <person name="Naeem Raeece"/>
        </authorList>
    </citation>
    <scope>NUCLEOTIDE SEQUENCE</scope>
</reference>
<dbReference type="InterPro" id="IPR029000">
    <property type="entry name" value="Cyclophilin-like_dom_sf"/>
</dbReference>
<name>A0A0G4HEM6_9ALVE</name>
<dbReference type="GO" id="GO:0006457">
    <property type="term" value="P:protein folding"/>
    <property type="evidence" value="ECO:0007669"/>
    <property type="project" value="TreeGrafter"/>
</dbReference>
<feature type="compositionally biased region" description="Basic and acidic residues" evidence="11">
    <location>
        <begin position="256"/>
        <end position="299"/>
    </location>
</feature>
<evidence type="ECO:0000256" key="9">
    <source>
        <dbReference type="ARBA" id="ARBA00023235"/>
    </source>
</evidence>
<evidence type="ECO:0000256" key="11">
    <source>
        <dbReference type="SAM" id="MobiDB-lite"/>
    </source>
</evidence>
<dbReference type="EC" id="5.2.1.8" evidence="4"/>
<evidence type="ECO:0000256" key="10">
    <source>
        <dbReference type="ARBA" id="ARBA00023242"/>
    </source>
</evidence>
<evidence type="ECO:0000256" key="6">
    <source>
        <dbReference type="ARBA" id="ARBA00022728"/>
    </source>
</evidence>
<dbReference type="GO" id="GO:0005681">
    <property type="term" value="C:spliceosomal complex"/>
    <property type="evidence" value="ECO:0007669"/>
    <property type="project" value="UniProtKB-KW"/>
</dbReference>
<dbReference type="GO" id="GO:0005737">
    <property type="term" value="C:cytoplasm"/>
    <property type="evidence" value="ECO:0007669"/>
    <property type="project" value="TreeGrafter"/>
</dbReference>
<feature type="compositionally biased region" description="Low complexity" evidence="11">
    <location>
        <begin position="194"/>
        <end position="203"/>
    </location>
</feature>
<evidence type="ECO:0000256" key="4">
    <source>
        <dbReference type="ARBA" id="ARBA00013194"/>
    </source>
</evidence>
<evidence type="ECO:0000256" key="5">
    <source>
        <dbReference type="ARBA" id="ARBA00022664"/>
    </source>
</evidence>
<dbReference type="GO" id="GO:0003755">
    <property type="term" value="F:peptidyl-prolyl cis-trans isomerase activity"/>
    <property type="evidence" value="ECO:0007669"/>
    <property type="project" value="UniProtKB-KW"/>
</dbReference>
<dbReference type="EMBL" id="CDMZ01002471">
    <property type="protein sequence ID" value="CEM42528.1"/>
    <property type="molecule type" value="Genomic_DNA"/>
</dbReference>
<dbReference type="PROSITE" id="PS50072">
    <property type="entry name" value="CSA_PPIASE_2"/>
    <property type="match status" value="1"/>
</dbReference>
<evidence type="ECO:0000259" key="12">
    <source>
        <dbReference type="PROSITE" id="PS50072"/>
    </source>
</evidence>
<evidence type="ECO:0000256" key="2">
    <source>
        <dbReference type="ARBA" id="ARBA00004123"/>
    </source>
</evidence>
<feature type="domain" description="PPIase cyclophilin-type" evidence="12">
    <location>
        <begin position="9"/>
        <end position="174"/>
    </location>
</feature>
<dbReference type="PANTHER" id="PTHR11071">
    <property type="entry name" value="PEPTIDYL-PROLYL CIS-TRANS ISOMERASE"/>
    <property type="match status" value="1"/>
</dbReference>
<dbReference type="InterPro" id="IPR002130">
    <property type="entry name" value="Cyclophilin-type_PPIase_dom"/>
</dbReference>
<evidence type="ECO:0000256" key="1">
    <source>
        <dbReference type="ARBA" id="ARBA00000971"/>
    </source>
</evidence>
<keyword evidence="8" id="KW-0508">mRNA splicing</keyword>
<sequence length="467" mass="52430">MAPKKTRVYLDVQVGNKDGGRMVFELFTDVTPRAAENFRGLCTGEFGQGQRTRKPLHFKGCKFFRVIRGFMCQSGDFVSDNGSGGESIYGGEFQDESKIRRHTQAGVLSMANNGPNSNGSQFFITFKAAKQLDGRHVVFGQLVDGIETLRLIEKIPVDAKDVPRVPIIIKDSGELSEETVEKFEGFVGVSSSSSAEGVVEGPSMQQGQAQKGGRGLLDMGEDESDDEEEDGANAGVGAAKEPFKNAREQKLFELRMKLNQGRRENNKEVIEEKRRERDPAYEKKAAQRAMEEARKRREEQEDPEEEAARKAVQIPEGQGYLQDSAMAISAQLDKEAKKEKRKGDFGWNVFNQDSLYRAHKKRISGLEVDKREYEKQKESLGGGADAPTTAISAHGFQPSEEAKDRLASEMEKQIAKKSTFSRRRMAVEDEDVSYINKRNEHFNKKLDRAFGDHTREIRQNLERGTKL</sequence>
<dbReference type="SUPFAM" id="SSF50891">
    <property type="entry name" value="Cyclophilin-like"/>
    <property type="match status" value="1"/>
</dbReference>